<proteinExistence type="predicted"/>
<dbReference type="Gene3D" id="3.30.930.10">
    <property type="entry name" value="Bira Bifunctional Protein, Domain 2"/>
    <property type="match status" value="1"/>
</dbReference>
<dbReference type="InterPro" id="IPR002314">
    <property type="entry name" value="aa-tRNA-synt_IIb"/>
</dbReference>
<feature type="binding site" evidence="7">
    <location>
        <position position="247"/>
    </location>
    <ligand>
        <name>L-histidine</name>
        <dbReference type="ChEBI" id="CHEBI:57595"/>
    </ligand>
</feature>
<evidence type="ECO:0000313" key="9">
    <source>
        <dbReference type="EMBL" id="KNC50763.1"/>
    </source>
</evidence>
<evidence type="ECO:0000256" key="2">
    <source>
        <dbReference type="ARBA" id="ARBA00022598"/>
    </source>
</evidence>
<dbReference type="SUPFAM" id="SSF55681">
    <property type="entry name" value="Class II aaRS and biotin synthetases"/>
    <property type="match status" value="1"/>
</dbReference>
<dbReference type="GO" id="GO:0005737">
    <property type="term" value="C:cytoplasm"/>
    <property type="evidence" value="ECO:0007669"/>
    <property type="project" value="InterPro"/>
</dbReference>
<dbReference type="GeneID" id="25565762"/>
<dbReference type="InterPro" id="IPR041715">
    <property type="entry name" value="HisRS-like_core"/>
</dbReference>
<dbReference type="EC" id="6.1.1.21" evidence="1"/>
<feature type="binding site" evidence="7">
    <location>
        <begin position="251"/>
        <end position="252"/>
    </location>
    <ligand>
        <name>L-histidine</name>
        <dbReference type="ChEBI" id="CHEBI:57595"/>
    </ligand>
</feature>
<dbReference type="eggNOG" id="KOG1936">
    <property type="taxonomic scope" value="Eukaryota"/>
</dbReference>
<evidence type="ECO:0000259" key="8">
    <source>
        <dbReference type="PROSITE" id="PS50862"/>
    </source>
</evidence>
<evidence type="ECO:0000256" key="6">
    <source>
        <dbReference type="ARBA" id="ARBA00047639"/>
    </source>
</evidence>
<name>A0A0L0DHH5_THETB</name>
<dbReference type="Pfam" id="PF13393">
    <property type="entry name" value="tRNA-synt_His"/>
    <property type="match status" value="1"/>
</dbReference>
<keyword evidence="3" id="KW-0547">Nucleotide-binding</keyword>
<dbReference type="InterPro" id="IPR004516">
    <property type="entry name" value="HisRS/HisZ"/>
</dbReference>
<evidence type="ECO:0000256" key="4">
    <source>
        <dbReference type="ARBA" id="ARBA00022840"/>
    </source>
</evidence>
<dbReference type="CDD" id="cd00773">
    <property type="entry name" value="HisRS-like_core"/>
    <property type="match status" value="1"/>
</dbReference>
<dbReference type="OrthoDB" id="1906957at2759"/>
<dbReference type="GO" id="GO:0006427">
    <property type="term" value="P:histidyl-tRNA aminoacylation"/>
    <property type="evidence" value="ECO:0007669"/>
    <property type="project" value="TreeGrafter"/>
</dbReference>
<dbReference type="PANTHER" id="PTHR43707:SF1">
    <property type="entry name" value="HISTIDINE--TRNA LIGASE, MITOCHONDRIAL-RELATED"/>
    <property type="match status" value="1"/>
</dbReference>
<comment type="catalytic activity">
    <reaction evidence="6">
        <text>tRNA(His) + L-histidine + ATP = L-histidyl-tRNA(His) + AMP + diphosphate + H(+)</text>
        <dbReference type="Rhea" id="RHEA:17313"/>
        <dbReference type="Rhea" id="RHEA-COMP:9665"/>
        <dbReference type="Rhea" id="RHEA-COMP:9689"/>
        <dbReference type="ChEBI" id="CHEBI:15378"/>
        <dbReference type="ChEBI" id="CHEBI:30616"/>
        <dbReference type="ChEBI" id="CHEBI:33019"/>
        <dbReference type="ChEBI" id="CHEBI:57595"/>
        <dbReference type="ChEBI" id="CHEBI:78442"/>
        <dbReference type="ChEBI" id="CHEBI:78527"/>
        <dbReference type="ChEBI" id="CHEBI:456215"/>
        <dbReference type="EC" id="6.1.1.21"/>
    </reaction>
</comment>
<dbReference type="Proteomes" id="UP000054408">
    <property type="component" value="Unassembled WGS sequence"/>
</dbReference>
<organism evidence="9 10">
    <name type="scientific">Thecamonas trahens ATCC 50062</name>
    <dbReference type="NCBI Taxonomy" id="461836"/>
    <lineage>
        <taxon>Eukaryota</taxon>
        <taxon>Apusozoa</taxon>
        <taxon>Apusomonadida</taxon>
        <taxon>Apusomonadidae</taxon>
        <taxon>Thecamonas</taxon>
    </lineage>
</organism>
<feature type="binding site" evidence="7">
    <location>
        <position position="84"/>
    </location>
    <ligand>
        <name>L-histidine</name>
        <dbReference type="ChEBI" id="CHEBI:57595"/>
    </ligand>
</feature>
<gene>
    <name evidence="9" type="ORF">AMSG_06655</name>
</gene>
<dbReference type="EMBL" id="GL349462">
    <property type="protein sequence ID" value="KNC50763.1"/>
    <property type="molecule type" value="Genomic_DNA"/>
</dbReference>
<dbReference type="GO" id="GO:0004821">
    <property type="term" value="F:histidine-tRNA ligase activity"/>
    <property type="evidence" value="ECO:0007669"/>
    <property type="project" value="UniProtKB-EC"/>
</dbReference>
<protein>
    <recommendedName>
        <fullName evidence="1">histidine--tRNA ligase</fullName>
        <ecNumber evidence="1">6.1.1.21</ecNumber>
    </recommendedName>
</protein>
<accession>A0A0L0DHH5</accession>
<dbReference type="Pfam" id="PF00587">
    <property type="entry name" value="tRNA-synt_2b"/>
    <property type="match status" value="1"/>
</dbReference>
<dbReference type="AlphaFoldDB" id="A0A0L0DHH5"/>
<keyword evidence="4" id="KW-0067">ATP-binding</keyword>
<keyword evidence="10" id="KW-1185">Reference proteome</keyword>
<dbReference type="OMA" id="MDIIGCK"/>
<evidence type="ECO:0000256" key="1">
    <source>
        <dbReference type="ARBA" id="ARBA00012815"/>
    </source>
</evidence>
<dbReference type="PIRSF" id="PIRSF001549">
    <property type="entry name" value="His-tRNA_synth"/>
    <property type="match status" value="1"/>
</dbReference>
<evidence type="ECO:0000256" key="5">
    <source>
        <dbReference type="ARBA" id="ARBA00023146"/>
    </source>
</evidence>
<keyword evidence="2" id="KW-0436">Ligase</keyword>
<dbReference type="InterPro" id="IPR006195">
    <property type="entry name" value="aa-tRNA-synth_II"/>
</dbReference>
<feature type="domain" description="Aminoacyl-transfer RNA synthetases class-II family profile" evidence="8">
    <location>
        <begin position="1"/>
        <end position="324"/>
    </location>
</feature>
<dbReference type="GO" id="GO:0005524">
    <property type="term" value="F:ATP binding"/>
    <property type="evidence" value="ECO:0007669"/>
    <property type="project" value="UniProtKB-KW"/>
</dbReference>
<evidence type="ECO:0000256" key="7">
    <source>
        <dbReference type="PIRSR" id="PIRSR001549-1"/>
    </source>
</evidence>
<dbReference type="STRING" id="461836.A0A0L0DHH5"/>
<dbReference type="PANTHER" id="PTHR43707">
    <property type="entry name" value="HISTIDYL-TRNA SYNTHETASE"/>
    <property type="match status" value="1"/>
</dbReference>
<feature type="binding site" evidence="7">
    <location>
        <position position="102"/>
    </location>
    <ligand>
        <name>L-histidine</name>
        <dbReference type="ChEBI" id="CHEBI:57595"/>
    </ligand>
</feature>
<feature type="binding site" evidence="7">
    <location>
        <begin position="48"/>
        <end position="50"/>
    </location>
    <ligand>
        <name>L-histidine</name>
        <dbReference type="ChEBI" id="CHEBI:57595"/>
    </ligand>
</feature>
<reference evidence="9 10" key="1">
    <citation type="submission" date="2010-05" db="EMBL/GenBank/DDBJ databases">
        <title>The Genome Sequence of Thecamonas trahens ATCC 50062.</title>
        <authorList>
            <consortium name="The Broad Institute Genome Sequencing Platform"/>
            <person name="Russ C."/>
            <person name="Cuomo C."/>
            <person name="Shea T."/>
            <person name="Young S.K."/>
            <person name="Zeng Q."/>
            <person name="Koehrsen M."/>
            <person name="Haas B."/>
            <person name="Borodovsky M."/>
            <person name="Guigo R."/>
            <person name="Alvarado L."/>
            <person name="Berlin A."/>
            <person name="Bochicchio J."/>
            <person name="Borenstein D."/>
            <person name="Chapman S."/>
            <person name="Chen Z."/>
            <person name="Freedman E."/>
            <person name="Gellesch M."/>
            <person name="Goldberg J."/>
            <person name="Griggs A."/>
            <person name="Gujja S."/>
            <person name="Heilman E."/>
            <person name="Heiman D."/>
            <person name="Hepburn T."/>
            <person name="Howarth C."/>
            <person name="Jen D."/>
            <person name="Larson L."/>
            <person name="Mehta T."/>
            <person name="Park D."/>
            <person name="Pearson M."/>
            <person name="Roberts A."/>
            <person name="Saif S."/>
            <person name="Shenoy N."/>
            <person name="Sisk P."/>
            <person name="Stolte C."/>
            <person name="Sykes S."/>
            <person name="Thomson T."/>
            <person name="Walk T."/>
            <person name="White J."/>
            <person name="Yandava C."/>
            <person name="Burger G."/>
            <person name="Gray M.W."/>
            <person name="Holland P.W.H."/>
            <person name="King N."/>
            <person name="Lang F.B.F."/>
            <person name="Roger A.J."/>
            <person name="Ruiz-Trillo I."/>
            <person name="Lander E."/>
            <person name="Nusbaum C."/>
        </authorList>
    </citation>
    <scope>NUCLEOTIDE SEQUENCE [LARGE SCALE GENOMIC DNA]</scope>
    <source>
        <strain evidence="9 10">ATCC 50062</strain>
    </source>
</reference>
<keyword evidence="5 9" id="KW-0030">Aminoacyl-tRNA synthetase</keyword>
<evidence type="ECO:0000313" key="10">
    <source>
        <dbReference type="Proteomes" id="UP000054408"/>
    </source>
</evidence>
<sequence>MQRVRTFTASLGDSSDIVQKEMFELAGARASEASAGRDGGQKLVLRPEGTAGLVREVVASTFGAASTIGPTAPLRLAYAGPMFRRERPQRGRERQFTQLGIEVFGLGKEVQDGGAYASVQGELEALEAASGFLADIGLQSGSDYQLRINSLGTSACQGAYAEVLREYFNSAAADGGLSGESVARLERGAPLRILDSKHPADAAAVAGAPTLLGSGLLSSAAEARFHALCDGLAAAGIDYVVDETLVRGLDYYTETVFEVVGSATSLGASQATLLAGGRYGELATVMGGPASLPGLGWAAGLERLVLALDETHGSEGWGPGAARPVAVISTSGDAVASATDIARELRVSAHCSSLPVVHDYDGVVKPLSSSAVSKRLRRAAKAGARLVVLVYSPDRIVVRDLDAASQVEVARDGVVAAVAELTAS</sequence>
<feature type="binding site" evidence="7">
    <location>
        <position position="98"/>
    </location>
    <ligand>
        <name>L-histidine</name>
        <dbReference type="ChEBI" id="CHEBI:57595"/>
    </ligand>
</feature>
<evidence type="ECO:0000256" key="3">
    <source>
        <dbReference type="ARBA" id="ARBA00022741"/>
    </source>
</evidence>
<dbReference type="InterPro" id="IPR045864">
    <property type="entry name" value="aa-tRNA-synth_II/BPL/LPL"/>
</dbReference>
<dbReference type="RefSeq" id="XP_013756725.1">
    <property type="nucleotide sequence ID" value="XM_013901271.1"/>
</dbReference>
<dbReference type="PROSITE" id="PS50862">
    <property type="entry name" value="AA_TRNA_LIGASE_II"/>
    <property type="match status" value="1"/>
</dbReference>